<reference evidence="2" key="1">
    <citation type="submission" date="2020-02" db="EMBL/GenBank/DDBJ databases">
        <authorList>
            <person name="Palmer J.M."/>
        </authorList>
    </citation>
    <scope>NUCLEOTIDE SEQUENCE</scope>
    <source>
        <strain evidence="2">EPUS1.4</strain>
        <tissue evidence="2">Thallus</tissue>
    </source>
</reference>
<sequence>MSNVLQGHPNKEPDEVLEIDNARLPSTTNIITTQSKKDTELRRRCPSGFLPHTTNVNKEIVMSEDDKNAGTSIQQESPNEHSLSRIPQAKTVNDQSTNTKTQLSVDKHGRQRGRPSKKWVKQNYAGTEELKRDQDAAKPESVALITSSFPGSSGPDKWSLENLPEILFYLKVPKSQYEGQPVELLKEDGKVVKVGEDGKPLRAFPVLPRHISVDVEGWMVEAWRRLDPRITYADILDRQTADPERELSKPRQNTLSNRCNRECRKVLGNWTNYDKRDIPHRTDVEAIEKFSYQNILLNTILDVCPGRQDRLNRVCMFRKTKDEWGKLYKETLKVDATNMDKNTFPLDHFILKSEVPLDGLHSMDDTMLAAWELSLILQERARLHKLYSWATLPDRCKPASWYDRTGGDKRVQNDTFDGGCLVCTWVPGRDQLLHKEWIDEIRSACSKPANRKVAARKGASSGSSKRRKLDNGTGQNTSTDPAGDVVKECECCKETDAFVESGSAGSQYPSDKFRRGEIKSYFRDPDHIGEAQVGDVVRSTEVRSRVDDHKRDSVTMPEDLEIHQWAPIDTQPDKSQTSVPELSVSARSELGIDTALLQFSTTQIDLNGVGSHFTPGGADYSSEHAQDQMVISDDGDMGPVYYQQSGPATGLSPFEGLGTNEPQDGDSEFQSWSGNVSTLQVPDIGASVGASEYAFNEYASWAVPINHQAPSFNVAAGSNLASTRTPQEYPPLGDDNNILEQEIYRLGNLSQSYPANEYMWSQASPSANQSNSASPPSTDTIPGLTNSQSTVSDVSETEITGSDSFAMEFTAITGMEKEADFSGLWS</sequence>
<feature type="compositionally biased region" description="Basic residues" evidence="1">
    <location>
        <begin position="109"/>
        <end position="120"/>
    </location>
</feature>
<dbReference type="Proteomes" id="UP000606974">
    <property type="component" value="Unassembled WGS sequence"/>
</dbReference>
<keyword evidence="3" id="KW-1185">Reference proteome</keyword>
<accession>A0A8H7AWC8</accession>
<organism evidence="2 3">
    <name type="scientific">Endocarpon pusillum</name>
    <dbReference type="NCBI Taxonomy" id="364733"/>
    <lineage>
        <taxon>Eukaryota</taxon>
        <taxon>Fungi</taxon>
        <taxon>Dikarya</taxon>
        <taxon>Ascomycota</taxon>
        <taxon>Pezizomycotina</taxon>
        <taxon>Eurotiomycetes</taxon>
        <taxon>Chaetothyriomycetidae</taxon>
        <taxon>Verrucariales</taxon>
        <taxon>Verrucariaceae</taxon>
        <taxon>Endocarpon</taxon>
    </lineage>
</organism>
<feature type="compositionally biased region" description="Polar residues" evidence="1">
    <location>
        <begin position="778"/>
        <end position="803"/>
    </location>
</feature>
<feature type="region of interest" description="Disordered" evidence="1">
    <location>
        <begin position="762"/>
        <end position="803"/>
    </location>
</feature>
<feature type="compositionally biased region" description="Polar residues" evidence="1">
    <location>
        <begin position="90"/>
        <end position="104"/>
    </location>
</feature>
<evidence type="ECO:0000256" key="1">
    <source>
        <dbReference type="SAM" id="MobiDB-lite"/>
    </source>
</evidence>
<dbReference type="OrthoDB" id="5409522at2759"/>
<gene>
    <name evidence="2" type="ORF">GJ744_000151</name>
</gene>
<protein>
    <submittedName>
        <fullName evidence="2">Uncharacterized protein</fullName>
    </submittedName>
</protein>
<name>A0A8H7AWC8_9EURO</name>
<feature type="compositionally biased region" description="Low complexity" evidence="1">
    <location>
        <begin position="762"/>
        <end position="777"/>
    </location>
</feature>
<evidence type="ECO:0000313" key="2">
    <source>
        <dbReference type="EMBL" id="KAF7514381.1"/>
    </source>
</evidence>
<proteinExistence type="predicted"/>
<feature type="region of interest" description="Disordered" evidence="1">
    <location>
        <begin position="66"/>
        <end position="137"/>
    </location>
</feature>
<dbReference type="AlphaFoldDB" id="A0A8H7AWC8"/>
<feature type="region of interest" description="Disordered" evidence="1">
    <location>
        <begin position="449"/>
        <end position="481"/>
    </location>
</feature>
<feature type="compositionally biased region" description="Basic and acidic residues" evidence="1">
    <location>
        <begin position="128"/>
        <end position="137"/>
    </location>
</feature>
<dbReference type="EMBL" id="JAACFV010000001">
    <property type="protein sequence ID" value="KAF7514381.1"/>
    <property type="molecule type" value="Genomic_DNA"/>
</dbReference>
<evidence type="ECO:0000313" key="3">
    <source>
        <dbReference type="Proteomes" id="UP000606974"/>
    </source>
</evidence>
<comment type="caution">
    <text evidence="2">The sequence shown here is derived from an EMBL/GenBank/DDBJ whole genome shotgun (WGS) entry which is preliminary data.</text>
</comment>